<evidence type="ECO:0000313" key="5">
    <source>
        <dbReference type="EMBL" id="KAK7069217.1"/>
    </source>
</evidence>
<evidence type="ECO:0000259" key="4">
    <source>
        <dbReference type="PROSITE" id="PS50004"/>
    </source>
</evidence>
<dbReference type="GO" id="GO:0031267">
    <property type="term" value="F:small GTPase binding"/>
    <property type="evidence" value="ECO:0007669"/>
    <property type="project" value="InterPro"/>
</dbReference>
<feature type="compositionally biased region" description="Polar residues" evidence="3">
    <location>
        <begin position="240"/>
        <end position="257"/>
    </location>
</feature>
<dbReference type="GO" id="GO:0045055">
    <property type="term" value="P:regulated exocytosis"/>
    <property type="evidence" value="ECO:0007669"/>
    <property type="project" value="TreeGrafter"/>
</dbReference>
<gene>
    <name evidence="5" type="ORF">SK128_011836</name>
</gene>
<dbReference type="SMART" id="SM00239">
    <property type="entry name" value="C2"/>
    <property type="match status" value="1"/>
</dbReference>
<evidence type="ECO:0000256" key="2">
    <source>
        <dbReference type="ARBA" id="ARBA00022753"/>
    </source>
</evidence>
<feature type="compositionally biased region" description="Polar residues" evidence="3">
    <location>
        <begin position="368"/>
        <end position="382"/>
    </location>
</feature>
<dbReference type="EMBL" id="JAXCGZ010016998">
    <property type="protein sequence ID" value="KAK7069217.1"/>
    <property type="molecule type" value="Genomic_DNA"/>
</dbReference>
<feature type="region of interest" description="Disordered" evidence="3">
    <location>
        <begin position="183"/>
        <end position="257"/>
    </location>
</feature>
<dbReference type="Proteomes" id="UP001381693">
    <property type="component" value="Unassembled WGS sequence"/>
</dbReference>
<keyword evidence="6" id="KW-1185">Reference proteome</keyword>
<comment type="caution">
    <text evidence="5">The sequence shown here is derived from an EMBL/GenBank/DDBJ whole genome shotgun (WGS) entry which is preliminary data.</text>
</comment>
<feature type="region of interest" description="Disordered" evidence="3">
    <location>
        <begin position="605"/>
        <end position="719"/>
    </location>
</feature>
<feature type="compositionally biased region" description="Polar residues" evidence="3">
    <location>
        <begin position="559"/>
        <end position="584"/>
    </location>
</feature>
<dbReference type="Gene3D" id="2.60.40.150">
    <property type="entry name" value="C2 domain"/>
    <property type="match status" value="1"/>
</dbReference>
<evidence type="ECO:0000313" key="6">
    <source>
        <dbReference type="Proteomes" id="UP001381693"/>
    </source>
</evidence>
<protein>
    <recommendedName>
        <fullName evidence="4">C2 domain-containing protein</fullName>
    </recommendedName>
</protein>
<dbReference type="SUPFAM" id="SSF49562">
    <property type="entry name" value="C2 domain (Calcium/lipid-binding domain, CaLB)"/>
    <property type="match status" value="1"/>
</dbReference>
<dbReference type="InterPro" id="IPR035892">
    <property type="entry name" value="C2_domain_sf"/>
</dbReference>
<organism evidence="5 6">
    <name type="scientific">Halocaridina rubra</name>
    <name type="common">Hawaiian red shrimp</name>
    <dbReference type="NCBI Taxonomy" id="373956"/>
    <lineage>
        <taxon>Eukaryota</taxon>
        <taxon>Metazoa</taxon>
        <taxon>Ecdysozoa</taxon>
        <taxon>Arthropoda</taxon>
        <taxon>Crustacea</taxon>
        <taxon>Multicrustacea</taxon>
        <taxon>Malacostraca</taxon>
        <taxon>Eumalacostraca</taxon>
        <taxon>Eucarida</taxon>
        <taxon>Decapoda</taxon>
        <taxon>Pleocyemata</taxon>
        <taxon>Caridea</taxon>
        <taxon>Atyoidea</taxon>
        <taxon>Atyidae</taxon>
        <taxon>Halocaridina</taxon>
    </lineage>
</organism>
<dbReference type="GO" id="GO:0055037">
    <property type="term" value="C:recycling endosome"/>
    <property type="evidence" value="ECO:0007669"/>
    <property type="project" value="UniProtKB-SubCell"/>
</dbReference>
<proteinExistence type="predicted"/>
<feature type="compositionally biased region" description="Low complexity" evidence="3">
    <location>
        <begin position="460"/>
        <end position="475"/>
    </location>
</feature>
<feature type="domain" description="C2" evidence="4">
    <location>
        <begin position="1"/>
        <end position="107"/>
    </location>
</feature>
<dbReference type="FunFam" id="2.60.40.150:FF:000151">
    <property type="entry name" value="Rab11 family-interacting protein 1"/>
    <property type="match status" value="1"/>
</dbReference>
<feature type="compositionally biased region" description="Polar residues" evidence="3">
    <location>
        <begin position="532"/>
        <end position="544"/>
    </location>
</feature>
<dbReference type="PANTHER" id="PTHR15746">
    <property type="entry name" value="RAB11-RELATED"/>
    <property type="match status" value="1"/>
</dbReference>
<sequence>MWQPTHIQVTVQRARNLNCKGKNDTNDAFVVIALGKDKFQTSIKEKATSSVEWREECELTIPSQGNTANLQLTVFHKNGLGIDEFLGQVQVPLAEFDVYERPRNTWHRLKGKPEKDKKKGEKERGELEIRVAFTVRSGSLLDITSKKEKNKSITSLKNLGGSLMSLGNKEKASIKNFAKSVSHKIDKIAHKPGKKKSRKESRDSQGFPQELMQSRQRAGDADPGVISDSDEDFGFDEEVTVNTRSSSPYSTVSRGSSVIQEQLDVDGLRFNSNNQMLSESRAPPKPIRIGGNATGLPSNALESPISPPSPPTPSHSQAPLSPTLQSPNPPLTFPNLTPINLATHNETHSPRNSASSDSAFALSLSSSINTKDTNSSASTASVSPEPAPRSDTFIQSSRNVNMIPEPAPRTKELIPNSPQKKEILGSKDAIPDSPTPNTSKQEVFPDLSNLDISKEEVILPESSKLKSPSKIFPESPKIKSKKKFFPDSPKLKSAKKDLFAESPKLKSTKKEIPQEQTQAPDSPSFLKPSRFFRSTSANESATLPSSSVSSSDQGLSVPPSKSRSISTTSTPTFSDQGSSSNTTVKEPITKKVTALQALASSSSKVILQEANPSPPPVPSPSCIRKNNSDLTLPSSTPSGHSGFNISAPPTPTTPSASVFSYGSSSATPSTPATPKGNSSGPSPATPISSSSRGTPGLAERPSAAVTRSGSLHEKPTAQPVIDEWERKLYGRNASE</sequence>
<feature type="compositionally biased region" description="Polar residues" evidence="3">
    <location>
        <begin position="204"/>
        <end position="216"/>
    </location>
</feature>
<dbReference type="PANTHER" id="PTHR15746:SF23">
    <property type="entry name" value="RAB11 INTERACTING PROTEIN, ISOFORM A"/>
    <property type="match status" value="1"/>
</dbReference>
<reference evidence="5 6" key="1">
    <citation type="submission" date="2023-11" db="EMBL/GenBank/DDBJ databases">
        <title>Halocaridina rubra genome assembly.</title>
        <authorList>
            <person name="Smith C."/>
        </authorList>
    </citation>
    <scope>NUCLEOTIDE SEQUENCE [LARGE SCALE GENOMIC DNA]</scope>
    <source>
        <strain evidence="5">EP-1</strain>
        <tissue evidence="5">Whole</tissue>
    </source>
</reference>
<feature type="compositionally biased region" description="Acidic residues" evidence="3">
    <location>
        <begin position="228"/>
        <end position="239"/>
    </location>
</feature>
<feature type="compositionally biased region" description="Polar residues" evidence="3">
    <location>
        <begin position="675"/>
        <end position="693"/>
    </location>
</feature>
<comment type="subcellular location">
    <subcellularLocation>
        <location evidence="1">Recycling endosome</location>
    </subcellularLocation>
</comment>
<dbReference type="Pfam" id="PF00168">
    <property type="entry name" value="C2"/>
    <property type="match status" value="1"/>
</dbReference>
<name>A0AAN9A4H4_HALRR</name>
<feature type="compositionally biased region" description="Low complexity" evidence="3">
    <location>
        <begin position="353"/>
        <end position="367"/>
    </location>
</feature>
<accession>A0AAN9A4H4</accession>
<dbReference type="InterPro" id="IPR037789">
    <property type="entry name" value="FIP_classI"/>
</dbReference>
<feature type="region of interest" description="Disordered" evidence="3">
    <location>
        <begin position="460"/>
        <end position="587"/>
    </location>
</feature>
<evidence type="ECO:0000256" key="3">
    <source>
        <dbReference type="SAM" id="MobiDB-lite"/>
    </source>
</evidence>
<evidence type="ECO:0000256" key="1">
    <source>
        <dbReference type="ARBA" id="ARBA00004172"/>
    </source>
</evidence>
<feature type="region of interest" description="Disordered" evidence="3">
    <location>
        <begin position="275"/>
        <end position="447"/>
    </location>
</feature>
<dbReference type="PROSITE" id="PS50004">
    <property type="entry name" value="C2"/>
    <property type="match status" value="1"/>
</dbReference>
<dbReference type="InterPro" id="IPR000008">
    <property type="entry name" value="C2_dom"/>
</dbReference>
<feature type="compositionally biased region" description="Polar residues" evidence="3">
    <location>
        <begin position="624"/>
        <end position="644"/>
    </location>
</feature>
<dbReference type="AlphaFoldDB" id="A0AAN9A4H4"/>
<feature type="compositionally biased region" description="Basic residues" evidence="3">
    <location>
        <begin position="190"/>
        <end position="199"/>
    </location>
</feature>
<feature type="compositionally biased region" description="Low complexity" evidence="3">
    <location>
        <begin position="653"/>
        <end position="674"/>
    </location>
</feature>
<keyword evidence="2" id="KW-0967">Endosome</keyword>